<accession>A0A4C1U8C6</accession>
<sequence length="248" mass="28018">MLTHNAHTQVHRVEEEVRQKVSFGPKDGLESITLDDVKVLVKNLKIGKALGLDGISNKANKCFSSVLLTLMVAIFNACLKKCYFSNVWNEAVVIVIPKPGKPRDLFDSYRPIKLLSSRAKLRLSDRLIQKSVIIDEQFGFRPLQSCPRQSHQLVEHILEGFKHKHKTVAVFFDIAMAFDMVAHAGLIYKLYNLEEKVNQSTFNGLTPGALSAHRCHLEVPTRVKACRDSLRRSDLSRSPVRESRDDGI</sequence>
<keyword evidence="2" id="KW-0695">RNA-directed DNA polymerase</keyword>
<dbReference type="AlphaFoldDB" id="A0A4C1U8C6"/>
<keyword evidence="2" id="KW-0808">Transferase</keyword>
<dbReference type="Pfam" id="PF00078">
    <property type="entry name" value="RVT_1"/>
    <property type="match status" value="1"/>
</dbReference>
<gene>
    <name evidence="2" type="primary">RTase</name>
    <name evidence="2" type="ORF">EVAR_11883_1</name>
</gene>
<dbReference type="InterPro" id="IPR000477">
    <property type="entry name" value="RT_dom"/>
</dbReference>
<keyword evidence="3" id="KW-1185">Reference proteome</keyword>
<feature type="domain" description="Reverse transcriptase" evidence="1">
    <location>
        <begin position="96"/>
        <end position="196"/>
    </location>
</feature>
<evidence type="ECO:0000259" key="1">
    <source>
        <dbReference type="Pfam" id="PF00078"/>
    </source>
</evidence>
<dbReference type="GO" id="GO:0003964">
    <property type="term" value="F:RNA-directed DNA polymerase activity"/>
    <property type="evidence" value="ECO:0007669"/>
    <property type="project" value="UniProtKB-KW"/>
</dbReference>
<dbReference type="STRING" id="151549.A0A4C1U8C6"/>
<protein>
    <submittedName>
        <fullName evidence="2">Probable RNA-directed DNA polymerase from transposon BS</fullName>
    </submittedName>
</protein>
<comment type="caution">
    <text evidence="2">The sequence shown here is derived from an EMBL/GenBank/DDBJ whole genome shotgun (WGS) entry which is preliminary data.</text>
</comment>
<dbReference type="EMBL" id="BGZK01000139">
    <property type="protein sequence ID" value="GBP22367.1"/>
    <property type="molecule type" value="Genomic_DNA"/>
</dbReference>
<keyword evidence="2" id="KW-0548">Nucleotidyltransferase</keyword>
<proteinExistence type="predicted"/>
<dbReference type="PANTHER" id="PTHR19446">
    <property type="entry name" value="REVERSE TRANSCRIPTASES"/>
    <property type="match status" value="1"/>
</dbReference>
<dbReference type="OrthoDB" id="10056483at2759"/>
<name>A0A4C1U8C6_EUMVA</name>
<evidence type="ECO:0000313" key="2">
    <source>
        <dbReference type="EMBL" id="GBP22367.1"/>
    </source>
</evidence>
<evidence type="ECO:0000313" key="3">
    <source>
        <dbReference type="Proteomes" id="UP000299102"/>
    </source>
</evidence>
<organism evidence="2 3">
    <name type="scientific">Eumeta variegata</name>
    <name type="common">Bagworm moth</name>
    <name type="synonym">Eumeta japonica</name>
    <dbReference type="NCBI Taxonomy" id="151549"/>
    <lineage>
        <taxon>Eukaryota</taxon>
        <taxon>Metazoa</taxon>
        <taxon>Ecdysozoa</taxon>
        <taxon>Arthropoda</taxon>
        <taxon>Hexapoda</taxon>
        <taxon>Insecta</taxon>
        <taxon>Pterygota</taxon>
        <taxon>Neoptera</taxon>
        <taxon>Endopterygota</taxon>
        <taxon>Lepidoptera</taxon>
        <taxon>Glossata</taxon>
        <taxon>Ditrysia</taxon>
        <taxon>Tineoidea</taxon>
        <taxon>Psychidae</taxon>
        <taxon>Oiketicinae</taxon>
        <taxon>Eumeta</taxon>
    </lineage>
</organism>
<dbReference type="Proteomes" id="UP000299102">
    <property type="component" value="Unassembled WGS sequence"/>
</dbReference>
<reference evidence="2 3" key="1">
    <citation type="journal article" date="2019" name="Commun. Biol.">
        <title>The bagworm genome reveals a unique fibroin gene that provides high tensile strength.</title>
        <authorList>
            <person name="Kono N."/>
            <person name="Nakamura H."/>
            <person name="Ohtoshi R."/>
            <person name="Tomita M."/>
            <person name="Numata K."/>
            <person name="Arakawa K."/>
        </authorList>
    </citation>
    <scope>NUCLEOTIDE SEQUENCE [LARGE SCALE GENOMIC DNA]</scope>
</reference>